<dbReference type="EMBL" id="CP003009">
    <property type="protein sequence ID" value="AEO62517.1"/>
    <property type="molecule type" value="Genomic_DNA"/>
</dbReference>
<dbReference type="STRING" id="578455.G2QRH2"/>
<evidence type="ECO:0000313" key="4">
    <source>
        <dbReference type="Proteomes" id="UP000008181"/>
    </source>
</evidence>
<gene>
    <name evidence="3" type="ORF">THITE_112327</name>
</gene>
<dbReference type="HOGENOM" id="CLU_540797_0_0_1"/>
<dbReference type="OrthoDB" id="4590198at2759"/>
<dbReference type="InterPro" id="IPR046676">
    <property type="entry name" value="DUF6546"/>
</dbReference>
<feature type="domain" description="DUF6546" evidence="2">
    <location>
        <begin position="421"/>
        <end position="521"/>
    </location>
</feature>
<dbReference type="KEGG" id="ttt:THITE_112327"/>
<feature type="region of interest" description="Disordered" evidence="1">
    <location>
        <begin position="339"/>
        <end position="363"/>
    </location>
</feature>
<dbReference type="GeneID" id="11517171"/>
<feature type="region of interest" description="Disordered" evidence="1">
    <location>
        <begin position="394"/>
        <end position="413"/>
    </location>
</feature>
<dbReference type="Proteomes" id="UP000008181">
    <property type="component" value="Chromosome 1"/>
</dbReference>
<sequence length="537" mass="60076">MDRLPEEIIAMIITHLAADPPNHHHHGNPGAAPPRTTGLAAYAAVSRRWQPRIEALTFAHITLTPARLASPLAARALTPDRVRRLVRSIYLDVLLPPYDEAARRRVEDDAERAANDAVFTDAVRRLFALLAAAGAGEDYRPKIHLSLAARCESDMEDWEGRHRRRPVSPTAPRDLFERRYESSYLDLRLATPGQSAEGEAEALPEVHCILGFGVQRIDSPLLHYRHFAPRALCLMASRMSGLEQVYWVLRDKEKRDVELRKKLRADFADSLQALPPTLRSFHLLYGGPAPKDHFFERPSILDEADPDDHDKLSLALHKLSQRLFEFHLTADVGPEIFWPSGSAELDDQQPQHGENAGDSPSPPYWPNMMYYGINPGAISPSGRWRFRRRTDSFGDDSDHVVESDVSDSSDVAPGDEIHRAFREEVDPDAVRPLLLAAARAAGRMPALRHMSFVIGSPPTNAGWLRVSYTTAPSSRRSARLGGGDAPRLVVGGRPLSHLDLEKEVVEAWEEAARKHSDAELRCALVTKRLFDRYWAAP</sequence>
<dbReference type="Pfam" id="PF20183">
    <property type="entry name" value="DUF6546"/>
    <property type="match status" value="1"/>
</dbReference>
<keyword evidence="4" id="KW-1185">Reference proteome</keyword>
<proteinExistence type="predicted"/>
<evidence type="ECO:0000256" key="1">
    <source>
        <dbReference type="SAM" id="MobiDB-lite"/>
    </source>
</evidence>
<dbReference type="eggNOG" id="ENOG502RAIK">
    <property type="taxonomic scope" value="Eukaryota"/>
</dbReference>
<protein>
    <recommendedName>
        <fullName evidence="2">DUF6546 domain-containing protein</fullName>
    </recommendedName>
</protein>
<organism evidence="3 4">
    <name type="scientific">Thermothielavioides terrestris (strain ATCC 38088 / NRRL 8126)</name>
    <name type="common">Thielavia terrestris</name>
    <dbReference type="NCBI Taxonomy" id="578455"/>
    <lineage>
        <taxon>Eukaryota</taxon>
        <taxon>Fungi</taxon>
        <taxon>Dikarya</taxon>
        <taxon>Ascomycota</taxon>
        <taxon>Pezizomycotina</taxon>
        <taxon>Sordariomycetes</taxon>
        <taxon>Sordariomycetidae</taxon>
        <taxon>Sordariales</taxon>
        <taxon>Chaetomiaceae</taxon>
        <taxon>Thermothielavioides</taxon>
        <taxon>Thermothielavioides terrestris</taxon>
    </lineage>
</organism>
<dbReference type="RefSeq" id="XP_003648853.1">
    <property type="nucleotide sequence ID" value="XM_003648805.1"/>
</dbReference>
<reference evidence="3 4" key="1">
    <citation type="journal article" date="2011" name="Nat. Biotechnol.">
        <title>Comparative genomic analysis of the thermophilic biomass-degrading fungi Myceliophthora thermophila and Thielavia terrestris.</title>
        <authorList>
            <person name="Berka R.M."/>
            <person name="Grigoriev I.V."/>
            <person name="Otillar R."/>
            <person name="Salamov A."/>
            <person name="Grimwood J."/>
            <person name="Reid I."/>
            <person name="Ishmael N."/>
            <person name="John T."/>
            <person name="Darmond C."/>
            <person name="Moisan M.-C."/>
            <person name="Henrissat B."/>
            <person name="Coutinho P.M."/>
            <person name="Lombard V."/>
            <person name="Natvig D.O."/>
            <person name="Lindquist E."/>
            <person name="Schmutz J."/>
            <person name="Lucas S."/>
            <person name="Harris P."/>
            <person name="Powlowski J."/>
            <person name="Bellemare A."/>
            <person name="Taylor D."/>
            <person name="Butler G."/>
            <person name="de Vries R.P."/>
            <person name="Allijn I.E."/>
            <person name="van den Brink J."/>
            <person name="Ushinsky S."/>
            <person name="Storms R."/>
            <person name="Powell A.J."/>
            <person name="Paulsen I.T."/>
            <person name="Elbourne L.D.H."/>
            <person name="Baker S.E."/>
            <person name="Magnuson J."/>
            <person name="LaBoissiere S."/>
            <person name="Clutterbuck A.J."/>
            <person name="Martinez D."/>
            <person name="Wogulis M."/>
            <person name="de Leon A.L."/>
            <person name="Rey M.W."/>
            <person name="Tsang A."/>
        </authorList>
    </citation>
    <scope>NUCLEOTIDE SEQUENCE [LARGE SCALE GENOMIC DNA]</scope>
    <source>
        <strain evidence="4">ATCC 38088 / NRRL 8126</strain>
    </source>
</reference>
<evidence type="ECO:0000313" key="3">
    <source>
        <dbReference type="EMBL" id="AEO62517.1"/>
    </source>
</evidence>
<dbReference type="AlphaFoldDB" id="G2QRH2"/>
<evidence type="ECO:0000259" key="2">
    <source>
        <dbReference type="Pfam" id="PF20183"/>
    </source>
</evidence>
<accession>G2QRH2</accession>
<name>G2QRH2_THETT</name>